<dbReference type="Proteomes" id="UP000596742">
    <property type="component" value="Unassembled WGS sequence"/>
</dbReference>
<feature type="domain" description="Replication origin-binding protein" evidence="1">
    <location>
        <begin position="48"/>
        <end position="447"/>
    </location>
</feature>
<evidence type="ECO:0000313" key="3">
    <source>
        <dbReference type="Proteomes" id="UP000596742"/>
    </source>
</evidence>
<dbReference type="Pfam" id="PF02399">
    <property type="entry name" value="Herpes_ori_bp"/>
    <property type="match status" value="1"/>
</dbReference>
<dbReference type="Gene3D" id="3.40.50.300">
    <property type="entry name" value="P-loop containing nucleotide triphosphate hydrolases"/>
    <property type="match status" value="1"/>
</dbReference>
<gene>
    <name evidence="2" type="ORF">MGAL_10B002899</name>
</gene>
<sequence length="775" mass="90151">MLQTNRTPEIVDQILDRCFGYPNKVNRGRKFFKHVHHINERYLPSFNKYIQPYSTQTPQILFVKSAMGTGKTARFFDFVASARTVIVISSRVTYTNFMCSENSDFKNYQTISSKKIDHITHPKIIIQFQSLGRILDIDESENYAKWSVCFIDEADSVLKESISSTMSKFVKDKNMKRLSKLITSINTVIVCDANLADWHYEIFMRSIMTLPRQINHLILNESKGLFEDGPKRSLRIFTTCSLSPASFIKDFVNAVDETSSGDPNKIKPLIKIDQHFTKRDNCRGGENISTGEYTYLDILHQWYKKEASSSEILNRFISTDASYSMVNDVRTGKNVVLVCATKRHAQMLYSYFIRFEHLTERQEIFMLTGESDKDDKMMLSDAKSLHKTLSQCRVFIYTSCFKVGIDVSFEHFDNIYVFLNKITPHLTLSVLDVYQMIGRVRKFNSLSICVTLPNEGGFGKKKRTSPFNINKEMDFFDIDKNFKINSIISFANSKISVENKLKEDPLLYMACILKLLFVTMRKPRLLYHNVQVKTIEELSLALKPPQFPLKKLFAMMIQRYEFRNVDVDNLYQRTYTSILQHLANKTPLFSFDIFNSYLGDLSNKIEDVCNIVTLLTTEKGLFHSCAEFCEEDIRQWIKIYHTPNSNRNVRDMVINDEDCYDDVRVPQAAPHVSKTVWIEKIKLLLYNSYELLGKQSITLESFLGSMNDIREVVKFGSRSITILRKLYAVFINHFIPSDDDYITEMIENKFVDNLRQRYNKRRPVNVNAFLVFSVM</sequence>
<name>A0A8B6E1Z8_MYTGA</name>
<dbReference type="GO" id="GO:0005524">
    <property type="term" value="F:ATP binding"/>
    <property type="evidence" value="ECO:0007669"/>
    <property type="project" value="InterPro"/>
</dbReference>
<dbReference type="GO" id="GO:0006260">
    <property type="term" value="P:DNA replication"/>
    <property type="evidence" value="ECO:0007669"/>
    <property type="project" value="InterPro"/>
</dbReference>
<dbReference type="InterPro" id="IPR003450">
    <property type="entry name" value="Replication_origin-bd"/>
</dbReference>
<dbReference type="SUPFAM" id="SSF52540">
    <property type="entry name" value="P-loop containing nucleoside triphosphate hydrolases"/>
    <property type="match status" value="1"/>
</dbReference>
<organism evidence="2 3">
    <name type="scientific">Mytilus galloprovincialis</name>
    <name type="common">Mediterranean mussel</name>
    <dbReference type="NCBI Taxonomy" id="29158"/>
    <lineage>
        <taxon>Eukaryota</taxon>
        <taxon>Metazoa</taxon>
        <taxon>Spiralia</taxon>
        <taxon>Lophotrochozoa</taxon>
        <taxon>Mollusca</taxon>
        <taxon>Bivalvia</taxon>
        <taxon>Autobranchia</taxon>
        <taxon>Pteriomorphia</taxon>
        <taxon>Mytilida</taxon>
        <taxon>Mytiloidea</taxon>
        <taxon>Mytilidae</taxon>
        <taxon>Mytilinae</taxon>
        <taxon>Mytilus</taxon>
    </lineage>
</organism>
<comment type="caution">
    <text evidence="2">The sequence shown here is derived from an EMBL/GenBank/DDBJ whole genome shotgun (WGS) entry which is preliminary data.</text>
</comment>
<evidence type="ECO:0000259" key="1">
    <source>
        <dbReference type="Pfam" id="PF02399"/>
    </source>
</evidence>
<accession>A0A8B6E1Z8</accession>
<reference evidence="2" key="1">
    <citation type="submission" date="2018-11" db="EMBL/GenBank/DDBJ databases">
        <authorList>
            <person name="Alioto T."/>
            <person name="Alioto T."/>
        </authorList>
    </citation>
    <scope>NUCLEOTIDE SEQUENCE</scope>
</reference>
<protein>
    <recommendedName>
        <fullName evidence="1">Replication origin-binding protein domain-containing protein</fullName>
    </recommendedName>
</protein>
<dbReference type="InterPro" id="IPR027417">
    <property type="entry name" value="P-loop_NTPase"/>
</dbReference>
<dbReference type="OrthoDB" id="6216867at2759"/>
<evidence type="ECO:0000313" key="2">
    <source>
        <dbReference type="EMBL" id="VDI27757.1"/>
    </source>
</evidence>
<proteinExistence type="predicted"/>
<dbReference type="EMBL" id="UYJE01004402">
    <property type="protein sequence ID" value="VDI27757.1"/>
    <property type="molecule type" value="Genomic_DNA"/>
</dbReference>
<dbReference type="GO" id="GO:0003688">
    <property type="term" value="F:DNA replication origin binding"/>
    <property type="evidence" value="ECO:0007669"/>
    <property type="project" value="InterPro"/>
</dbReference>
<dbReference type="AlphaFoldDB" id="A0A8B6E1Z8"/>
<keyword evidence="3" id="KW-1185">Reference proteome</keyword>